<protein>
    <submittedName>
        <fullName evidence="2">Uncharacterized protein</fullName>
    </submittedName>
</protein>
<sequence>MHASADSIHRSHQPKNPTNLNCKLINQLINRAEAAAESN</sequence>
<accession>A0A0A9HST4</accession>
<name>A0A0A9HST4_ARUDO</name>
<reference evidence="2" key="2">
    <citation type="journal article" date="2015" name="Data Brief">
        <title>Shoot transcriptome of the giant reed, Arundo donax.</title>
        <authorList>
            <person name="Barrero R.A."/>
            <person name="Guerrero F.D."/>
            <person name="Moolhuijzen P."/>
            <person name="Goolsby J.A."/>
            <person name="Tidwell J."/>
            <person name="Bellgard S.E."/>
            <person name="Bellgard M.I."/>
        </authorList>
    </citation>
    <scope>NUCLEOTIDE SEQUENCE</scope>
    <source>
        <tissue evidence="2">Shoot tissue taken approximately 20 cm above the soil surface</tissue>
    </source>
</reference>
<proteinExistence type="predicted"/>
<evidence type="ECO:0000313" key="2">
    <source>
        <dbReference type="EMBL" id="JAE38894.1"/>
    </source>
</evidence>
<feature type="region of interest" description="Disordered" evidence="1">
    <location>
        <begin position="1"/>
        <end position="20"/>
    </location>
</feature>
<dbReference type="EMBL" id="GBRH01159002">
    <property type="protein sequence ID" value="JAE38894.1"/>
    <property type="molecule type" value="Transcribed_RNA"/>
</dbReference>
<reference evidence="2" key="1">
    <citation type="submission" date="2014-09" db="EMBL/GenBank/DDBJ databases">
        <authorList>
            <person name="Magalhaes I.L.F."/>
            <person name="Oliveira U."/>
            <person name="Santos F.R."/>
            <person name="Vidigal T.H.D.A."/>
            <person name="Brescovit A.D."/>
            <person name="Santos A.J."/>
        </authorList>
    </citation>
    <scope>NUCLEOTIDE SEQUENCE</scope>
    <source>
        <tissue evidence="2">Shoot tissue taken approximately 20 cm above the soil surface</tissue>
    </source>
</reference>
<evidence type="ECO:0000256" key="1">
    <source>
        <dbReference type="SAM" id="MobiDB-lite"/>
    </source>
</evidence>
<organism evidence="2">
    <name type="scientific">Arundo donax</name>
    <name type="common">Giant reed</name>
    <name type="synonym">Donax arundinaceus</name>
    <dbReference type="NCBI Taxonomy" id="35708"/>
    <lineage>
        <taxon>Eukaryota</taxon>
        <taxon>Viridiplantae</taxon>
        <taxon>Streptophyta</taxon>
        <taxon>Embryophyta</taxon>
        <taxon>Tracheophyta</taxon>
        <taxon>Spermatophyta</taxon>
        <taxon>Magnoliopsida</taxon>
        <taxon>Liliopsida</taxon>
        <taxon>Poales</taxon>
        <taxon>Poaceae</taxon>
        <taxon>PACMAD clade</taxon>
        <taxon>Arundinoideae</taxon>
        <taxon>Arundineae</taxon>
        <taxon>Arundo</taxon>
    </lineage>
</organism>
<dbReference type="AlphaFoldDB" id="A0A0A9HST4"/>